<gene>
    <name evidence="2" type="ORF">J5N97_026794</name>
</gene>
<reference evidence="2" key="1">
    <citation type="submission" date="2021-03" db="EMBL/GenBank/DDBJ databases">
        <authorList>
            <person name="Li Z."/>
            <person name="Yang C."/>
        </authorList>
    </citation>
    <scope>NUCLEOTIDE SEQUENCE</scope>
    <source>
        <strain evidence="2">Dzin_1.0</strain>
        <tissue evidence="2">Leaf</tissue>
    </source>
</reference>
<dbReference type="PANTHER" id="PTHR34130:SF5">
    <property type="entry name" value="OS08G0243800 PROTEIN"/>
    <property type="match status" value="1"/>
</dbReference>
<protein>
    <submittedName>
        <fullName evidence="2">Uncharacterized protein</fullName>
    </submittedName>
</protein>
<evidence type="ECO:0000313" key="3">
    <source>
        <dbReference type="Proteomes" id="UP001085076"/>
    </source>
</evidence>
<dbReference type="OrthoDB" id="752671at2759"/>
<proteinExistence type="predicted"/>
<accession>A0A9D5H6Z8</accession>
<feature type="compositionally biased region" description="Basic and acidic residues" evidence="1">
    <location>
        <begin position="1"/>
        <end position="12"/>
    </location>
</feature>
<evidence type="ECO:0000313" key="2">
    <source>
        <dbReference type="EMBL" id="KAJ0965656.1"/>
    </source>
</evidence>
<dbReference type="EMBL" id="JAGGNH010000008">
    <property type="protein sequence ID" value="KAJ0965656.1"/>
    <property type="molecule type" value="Genomic_DNA"/>
</dbReference>
<evidence type="ECO:0000256" key="1">
    <source>
        <dbReference type="SAM" id="MobiDB-lite"/>
    </source>
</evidence>
<reference evidence="2" key="2">
    <citation type="journal article" date="2022" name="Hortic Res">
        <title>The genome of Dioscorea zingiberensis sheds light on the biosynthesis, origin and evolution of the medicinally important diosgenin saponins.</title>
        <authorList>
            <person name="Li Y."/>
            <person name="Tan C."/>
            <person name="Li Z."/>
            <person name="Guo J."/>
            <person name="Li S."/>
            <person name="Chen X."/>
            <person name="Wang C."/>
            <person name="Dai X."/>
            <person name="Yang H."/>
            <person name="Song W."/>
            <person name="Hou L."/>
            <person name="Xu J."/>
            <person name="Tong Z."/>
            <person name="Xu A."/>
            <person name="Yuan X."/>
            <person name="Wang W."/>
            <person name="Yang Q."/>
            <person name="Chen L."/>
            <person name="Sun Z."/>
            <person name="Wang K."/>
            <person name="Pan B."/>
            <person name="Chen J."/>
            <person name="Bao Y."/>
            <person name="Liu F."/>
            <person name="Qi X."/>
            <person name="Gang D.R."/>
            <person name="Wen J."/>
            <person name="Li J."/>
        </authorList>
    </citation>
    <scope>NUCLEOTIDE SEQUENCE</scope>
    <source>
        <strain evidence="2">Dzin_1.0</strain>
    </source>
</reference>
<organism evidence="2 3">
    <name type="scientific">Dioscorea zingiberensis</name>
    <dbReference type="NCBI Taxonomy" id="325984"/>
    <lineage>
        <taxon>Eukaryota</taxon>
        <taxon>Viridiplantae</taxon>
        <taxon>Streptophyta</taxon>
        <taxon>Embryophyta</taxon>
        <taxon>Tracheophyta</taxon>
        <taxon>Spermatophyta</taxon>
        <taxon>Magnoliopsida</taxon>
        <taxon>Liliopsida</taxon>
        <taxon>Dioscoreales</taxon>
        <taxon>Dioscoreaceae</taxon>
        <taxon>Dioscorea</taxon>
    </lineage>
</organism>
<keyword evidence="3" id="KW-1185">Reference proteome</keyword>
<comment type="caution">
    <text evidence="2">The sequence shown here is derived from an EMBL/GenBank/DDBJ whole genome shotgun (WGS) entry which is preliminary data.</text>
</comment>
<dbReference type="PANTHER" id="PTHR34130">
    <property type="entry name" value="OS08G0243800 PROTEIN"/>
    <property type="match status" value="1"/>
</dbReference>
<name>A0A9D5H6Z8_9LILI</name>
<feature type="region of interest" description="Disordered" evidence="1">
    <location>
        <begin position="1"/>
        <end position="38"/>
    </location>
</feature>
<dbReference type="Proteomes" id="UP001085076">
    <property type="component" value="Miscellaneous, Linkage group lg08"/>
</dbReference>
<dbReference type="AlphaFoldDB" id="A0A9D5H6Z8"/>
<sequence length="198" mass="21975">MGPSLDEPRLRAEGSSGHDAPHHLQKPHRSPDHFEFSSNGTAAPEMCCADEIFARGRMLPSNPTTPALSRSHSNVGVVCRERHRRSESVDGIDRLRRGDYRRLRRAASDSSPVVARAAPKPKPRWYWFLFGSVRMPEPAMEMSDIRSRIRRRGGAPAAELEGSRWTPWKLIQSLSCKGVDSPAATAPEPLPLVSHGLI</sequence>